<dbReference type="EMBL" id="JAGIQL010000035">
    <property type="protein sequence ID" value="MBP0458157.1"/>
    <property type="molecule type" value="Genomic_DNA"/>
</dbReference>
<dbReference type="Proteomes" id="UP000670475">
    <property type="component" value="Unassembled WGS sequence"/>
</dbReference>
<protein>
    <submittedName>
        <fullName evidence="1">Uncharacterized protein</fullName>
    </submittedName>
</protein>
<sequence>MGRSSHLADHGAAWERWAARSSQAPSCSAQRCGGERKPHLLAALPQVL</sequence>
<gene>
    <name evidence="1" type="ORF">JFN87_11680</name>
</gene>
<dbReference type="AlphaFoldDB" id="A0A940MEK1"/>
<name>A0A940MEK1_9ACTN</name>
<keyword evidence="2" id="KW-1185">Reference proteome</keyword>
<reference evidence="1" key="1">
    <citation type="submission" date="2021-03" db="EMBL/GenBank/DDBJ databases">
        <title>Whole genome sequence of Streptomyces bomunensis MMS17-BM035.</title>
        <authorList>
            <person name="Lee J.H."/>
        </authorList>
    </citation>
    <scope>NUCLEOTIDE SEQUENCE</scope>
    <source>
        <strain evidence="1">MMS17-BM035</strain>
    </source>
</reference>
<evidence type="ECO:0000313" key="1">
    <source>
        <dbReference type="EMBL" id="MBP0458157.1"/>
    </source>
</evidence>
<evidence type="ECO:0000313" key="2">
    <source>
        <dbReference type="Proteomes" id="UP000670475"/>
    </source>
</evidence>
<organism evidence="1 2">
    <name type="scientific">Streptomyces montanisoli</name>
    <dbReference type="NCBI Taxonomy" id="2798581"/>
    <lineage>
        <taxon>Bacteria</taxon>
        <taxon>Bacillati</taxon>
        <taxon>Actinomycetota</taxon>
        <taxon>Actinomycetes</taxon>
        <taxon>Kitasatosporales</taxon>
        <taxon>Streptomycetaceae</taxon>
        <taxon>Streptomyces</taxon>
    </lineage>
</organism>
<comment type="caution">
    <text evidence="1">The sequence shown here is derived from an EMBL/GenBank/DDBJ whole genome shotgun (WGS) entry which is preliminary data.</text>
</comment>
<accession>A0A940MEK1</accession>
<proteinExistence type="predicted"/>
<dbReference type="RefSeq" id="WP_209339921.1">
    <property type="nucleotide sequence ID" value="NZ_JAGIQL010000035.1"/>
</dbReference>